<dbReference type="EMBL" id="AP025591">
    <property type="protein sequence ID" value="BDG06068.1"/>
    <property type="molecule type" value="Genomic_DNA"/>
</dbReference>
<keyword evidence="2" id="KW-0732">Signal</keyword>
<keyword evidence="1" id="KW-0472">Membrane</keyword>
<organism evidence="3 4">
    <name type="scientific">Anaeromyxobacter oryzae</name>
    <dbReference type="NCBI Taxonomy" id="2918170"/>
    <lineage>
        <taxon>Bacteria</taxon>
        <taxon>Pseudomonadati</taxon>
        <taxon>Myxococcota</taxon>
        <taxon>Myxococcia</taxon>
        <taxon>Myxococcales</taxon>
        <taxon>Cystobacterineae</taxon>
        <taxon>Anaeromyxobacteraceae</taxon>
        <taxon>Anaeromyxobacter</taxon>
    </lineage>
</organism>
<feature type="transmembrane region" description="Helical" evidence="1">
    <location>
        <begin position="326"/>
        <end position="345"/>
    </location>
</feature>
<gene>
    <name evidence="3" type="ORF">AMOR_50640</name>
</gene>
<evidence type="ECO:0000313" key="4">
    <source>
        <dbReference type="Proteomes" id="UP001162891"/>
    </source>
</evidence>
<evidence type="ECO:0000256" key="2">
    <source>
        <dbReference type="SAM" id="SignalP"/>
    </source>
</evidence>
<feature type="signal peptide" evidence="2">
    <location>
        <begin position="1"/>
        <end position="23"/>
    </location>
</feature>
<keyword evidence="4" id="KW-1185">Reference proteome</keyword>
<feature type="transmembrane region" description="Helical" evidence="1">
    <location>
        <begin position="210"/>
        <end position="232"/>
    </location>
</feature>
<feature type="transmembrane region" description="Helical" evidence="1">
    <location>
        <begin position="56"/>
        <end position="75"/>
    </location>
</feature>
<keyword evidence="1" id="KW-0812">Transmembrane</keyword>
<feature type="transmembrane region" description="Helical" evidence="1">
    <location>
        <begin position="444"/>
        <end position="461"/>
    </location>
</feature>
<name>A0ABM7X2U9_9BACT</name>
<keyword evidence="1" id="KW-1133">Transmembrane helix</keyword>
<feature type="transmembrane region" description="Helical" evidence="1">
    <location>
        <begin position="389"/>
        <end position="414"/>
    </location>
</feature>
<dbReference type="RefSeq" id="WP_248355355.1">
    <property type="nucleotide sequence ID" value="NZ_AP025591.1"/>
</dbReference>
<feature type="transmembrane region" description="Helical" evidence="1">
    <location>
        <begin position="33"/>
        <end position="49"/>
    </location>
</feature>
<feature type="transmembrane region" description="Helical" evidence="1">
    <location>
        <begin position="298"/>
        <end position="320"/>
    </location>
</feature>
<evidence type="ECO:0000256" key="1">
    <source>
        <dbReference type="SAM" id="Phobius"/>
    </source>
</evidence>
<feature type="transmembrane region" description="Helical" evidence="1">
    <location>
        <begin position="104"/>
        <end position="125"/>
    </location>
</feature>
<feature type="chain" id="PRO_5046255562" evidence="2">
    <location>
        <begin position="24"/>
        <end position="462"/>
    </location>
</feature>
<feature type="transmembrane region" description="Helical" evidence="1">
    <location>
        <begin position="352"/>
        <end position="369"/>
    </location>
</feature>
<proteinExistence type="predicted"/>
<feature type="transmembrane region" description="Helical" evidence="1">
    <location>
        <begin position="177"/>
        <end position="198"/>
    </location>
</feature>
<protein>
    <submittedName>
        <fullName evidence="3">Uncharacterized protein</fullName>
    </submittedName>
</protein>
<evidence type="ECO:0000313" key="3">
    <source>
        <dbReference type="EMBL" id="BDG06068.1"/>
    </source>
</evidence>
<sequence>MKIAPALPFLIAAAVGAAGGALAARAVPGMPAGPVAGAAAGAAFAALARRRATSPGAGLTWGLAFAFLLWLVALAGGSDRAGAGLAPSGSMAMLDAARARFPELVAALVLLGAPLGLALGTLGALSRRAEGPRLAWARALVVGGLAGIAGGVAFGRWMAQAGFFPLVAGLVGSTSIAVGMTVHLVIAVVIGMSLGVLFQRDLRGFGSGMGWGLGYGILWWFVGPLTVMPLWLGRPLDWSWQRGAALFGSLVGHVVYGLLAGLLYAAVDRLWVGLFTGSDPIRREPEGPGLNLLRAVRWGAGASVAGGLLLDAALVAAGAMPARPGAFGESLAVSALLGAAYGLLFRDEAPDRGSAIAWGLVYGLVRWYLDPLTLAPILAGGTFSWTPAAASALLPALVGHLGFGVVTAEAFLALERRHAGWLLLDPRFAARAARRRRPSGTPAPALWVFALGTGVLLPILLG</sequence>
<accession>A0ABM7X2U9</accession>
<reference evidence="4" key="1">
    <citation type="journal article" date="2022" name="Int. J. Syst. Evol. Microbiol.">
        <title>Anaeromyxobacter oryzae sp. nov., Anaeromyxobacter diazotrophicus sp. nov. and Anaeromyxobacter paludicola sp. nov., isolated from paddy soils.</title>
        <authorList>
            <person name="Itoh H."/>
            <person name="Xu Z."/>
            <person name="Mise K."/>
            <person name="Masuda Y."/>
            <person name="Ushijima N."/>
            <person name="Hayakawa C."/>
            <person name="Shiratori Y."/>
            <person name="Senoo K."/>
        </authorList>
    </citation>
    <scope>NUCLEOTIDE SEQUENCE [LARGE SCALE GENOMIC DNA]</scope>
    <source>
        <strain evidence="4">Red232</strain>
    </source>
</reference>
<dbReference type="Proteomes" id="UP001162891">
    <property type="component" value="Chromosome"/>
</dbReference>
<feature type="transmembrane region" description="Helical" evidence="1">
    <location>
        <begin position="137"/>
        <end position="157"/>
    </location>
</feature>
<feature type="transmembrane region" description="Helical" evidence="1">
    <location>
        <begin position="244"/>
        <end position="267"/>
    </location>
</feature>